<comment type="caution">
    <text evidence="3">The sequence shown here is derived from an EMBL/GenBank/DDBJ whole genome shotgun (WGS) entry which is preliminary data.</text>
</comment>
<evidence type="ECO:0000256" key="1">
    <source>
        <dbReference type="SAM" id="MobiDB-lite"/>
    </source>
</evidence>
<feature type="transmembrane region" description="Helical" evidence="2">
    <location>
        <begin position="24"/>
        <end position="42"/>
    </location>
</feature>
<proteinExistence type="predicted"/>
<feature type="transmembrane region" description="Helical" evidence="2">
    <location>
        <begin position="132"/>
        <end position="156"/>
    </location>
</feature>
<dbReference type="GO" id="GO:0005886">
    <property type="term" value="C:plasma membrane"/>
    <property type="evidence" value="ECO:0007669"/>
    <property type="project" value="TreeGrafter"/>
</dbReference>
<dbReference type="AlphaFoldDB" id="A0A9D4RHL9"/>
<dbReference type="PANTHER" id="PTHR13800">
    <property type="entry name" value="TRANSIENT RECEPTOR POTENTIAL CATION CHANNEL, SUBFAMILY M, MEMBER 6"/>
    <property type="match status" value="1"/>
</dbReference>
<dbReference type="PANTHER" id="PTHR13800:SF12">
    <property type="entry name" value="TRANSIENT RECEPTOR POTENTIAL CATION CHANNEL SUBFAMILY M MEMBER-LIKE 2"/>
    <property type="match status" value="1"/>
</dbReference>
<keyword evidence="4" id="KW-1185">Reference proteome</keyword>
<accession>A0A9D4RHL9</accession>
<protein>
    <submittedName>
        <fullName evidence="3">Uncharacterized protein</fullName>
    </submittedName>
</protein>
<reference evidence="3" key="2">
    <citation type="submission" date="2020-11" db="EMBL/GenBank/DDBJ databases">
        <authorList>
            <person name="McCartney M.A."/>
            <person name="Auch B."/>
            <person name="Kono T."/>
            <person name="Mallez S."/>
            <person name="Becker A."/>
            <person name="Gohl D.M."/>
            <person name="Silverstein K.A.T."/>
            <person name="Koren S."/>
            <person name="Bechman K.B."/>
            <person name="Herman A."/>
            <person name="Abrahante J.E."/>
            <person name="Garbe J."/>
        </authorList>
    </citation>
    <scope>NUCLEOTIDE SEQUENCE</scope>
    <source>
        <strain evidence="3">Duluth1</strain>
        <tissue evidence="3">Whole animal</tissue>
    </source>
</reference>
<keyword evidence="2" id="KW-0472">Membrane</keyword>
<gene>
    <name evidence="3" type="ORF">DPMN_029692</name>
</gene>
<dbReference type="OrthoDB" id="310870at2759"/>
<feature type="compositionally biased region" description="Basic and acidic residues" evidence="1">
    <location>
        <begin position="79"/>
        <end position="94"/>
    </location>
</feature>
<evidence type="ECO:0000256" key="2">
    <source>
        <dbReference type="SAM" id="Phobius"/>
    </source>
</evidence>
<dbReference type="GO" id="GO:0099604">
    <property type="term" value="F:ligand-gated calcium channel activity"/>
    <property type="evidence" value="ECO:0007669"/>
    <property type="project" value="TreeGrafter"/>
</dbReference>
<evidence type="ECO:0000313" key="4">
    <source>
        <dbReference type="Proteomes" id="UP000828390"/>
    </source>
</evidence>
<keyword evidence="2" id="KW-0812">Transmembrane</keyword>
<keyword evidence="2" id="KW-1133">Transmembrane helix</keyword>
<dbReference type="Proteomes" id="UP000828390">
    <property type="component" value="Unassembled WGS sequence"/>
</dbReference>
<dbReference type="EMBL" id="JAIWYP010000002">
    <property type="protein sequence ID" value="KAH3866595.1"/>
    <property type="molecule type" value="Genomic_DNA"/>
</dbReference>
<evidence type="ECO:0000313" key="3">
    <source>
        <dbReference type="EMBL" id="KAH3866595.1"/>
    </source>
</evidence>
<dbReference type="InterPro" id="IPR050927">
    <property type="entry name" value="TRPM"/>
</dbReference>
<name>A0A9D4RHL9_DREPO</name>
<feature type="region of interest" description="Disordered" evidence="1">
    <location>
        <begin position="75"/>
        <end position="94"/>
    </location>
</feature>
<sequence length="174" mass="20629">MGHDCCQTKLNIIWRGKITVDMPWWKILLALFMPIFIFLIKFTTNNGPFKPKTLCCKKHKKKKESHMMEPELEMTMKGPEQDPGMKEQKREPERRKIDSYLKKYPSSKPQLYPVGILRKNQERIIHITDAMYYLYTAPFSVYSFNLLSYVIFIIYFSHFIMVDLNEEASFKAGS</sequence>
<reference evidence="3" key="1">
    <citation type="journal article" date="2019" name="bioRxiv">
        <title>The Genome of the Zebra Mussel, Dreissena polymorpha: A Resource for Invasive Species Research.</title>
        <authorList>
            <person name="McCartney M.A."/>
            <person name="Auch B."/>
            <person name="Kono T."/>
            <person name="Mallez S."/>
            <person name="Zhang Y."/>
            <person name="Obille A."/>
            <person name="Becker A."/>
            <person name="Abrahante J.E."/>
            <person name="Garbe J."/>
            <person name="Badalamenti J.P."/>
            <person name="Herman A."/>
            <person name="Mangelson H."/>
            <person name="Liachko I."/>
            <person name="Sullivan S."/>
            <person name="Sone E.D."/>
            <person name="Koren S."/>
            <person name="Silverstein K.A.T."/>
            <person name="Beckman K.B."/>
            <person name="Gohl D.M."/>
        </authorList>
    </citation>
    <scope>NUCLEOTIDE SEQUENCE</scope>
    <source>
        <strain evidence="3">Duluth1</strain>
        <tissue evidence="3">Whole animal</tissue>
    </source>
</reference>
<organism evidence="3 4">
    <name type="scientific">Dreissena polymorpha</name>
    <name type="common">Zebra mussel</name>
    <name type="synonym">Mytilus polymorpha</name>
    <dbReference type="NCBI Taxonomy" id="45954"/>
    <lineage>
        <taxon>Eukaryota</taxon>
        <taxon>Metazoa</taxon>
        <taxon>Spiralia</taxon>
        <taxon>Lophotrochozoa</taxon>
        <taxon>Mollusca</taxon>
        <taxon>Bivalvia</taxon>
        <taxon>Autobranchia</taxon>
        <taxon>Heteroconchia</taxon>
        <taxon>Euheterodonta</taxon>
        <taxon>Imparidentia</taxon>
        <taxon>Neoheterodontei</taxon>
        <taxon>Myida</taxon>
        <taxon>Dreissenoidea</taxon>
        <taxon>Dreissenidae</taxon>
        <taxon>Dreissena</taxon>
    </lineage>
</organism>